<feature type="binding site" description="axial binding residue" evidence="6">
    <location>
        <position position="146"/>
    </location>
    <ligand>
        <name>heme c</name>
        <dbReference type="ChEBI" id="CHEBI:61717"/>
    </ligand>
    <ligandPart>
        <name>Fe</name>
        <dbReference type="ChEBI" id="CHEBI:18248"/>
    </ligandPart>
</feature>
<feature type="chain" id="PRO_5015652430" evidence="8">
    <location>
        <begin position="25"/>
        <end position="152"/>
    </location>
</feature>
<proteinExistence type="predicted"/>
<evidence type="ECO:0000256" key="1">
    <source>
        <dbReference type="ARBA" id="ARBA00022448"/>
    </source>
</evidence>
<dbReference type="GO" id="GO:0005506">
    <property type="term" value="F:iron ion binding"/>
    <property type="evidence" value="ECO:0007669"/>
    <property type="project" value="InterPro"/>
</dbReference>
<evidence type="ECO:0000256" key="4">
    <source>
        <dbReference type="ARBA" id="ARBA00022982"/>
    </source>
</evidence>
<keyword evidence="3 6" id="KW-0479">Metal-binding</keyword>
<protein>
    <submittedName>
        <fullName evidence="9">Cytochrome C</fullName>
    </submittedName>
</protein>
<dbReference type="GO" id="GO:0009055">
    <property type="term" value="F:electron transfer activity"/>
    <property type="evidence" value="ECO:0007669"/>
    <property type="project" value="InterPro"/>
</dbReference>
<dbReference type="GO" id="GO:0020037">
    <property type="term" value="F:heme binding"/>
    <property type="evidence" value="ECO:0007669"/>
    <property type="project" value="InterPro"/>
</dbReference>
<keyword evidence="2 7" id="KW-0349">Heme</keyword>
<gene>
    <name evidence="9" type="ORF">C6570_02425</name>
</gene>
<feature type="binding site" description="covalent" evidence="7">
    <location>
        <position position="142"/>
    </location>
    <ligand>
        <name>heme c</name>
        <dbReference type="ChEBI" id="CHEBI:61717"/>
    </ligand>
</feature>
<dbReference type="AlphaFoldDB" id="A0A2S0MBG7"/>
<organism evidence="9 10">
    <name type="scientific">Ottowia oryzae</name>
    <dbReference type="NCBI Taxonomy" id="2109914"/>
    <lineage>
        <taxon>Bacteria</taxon>
        <taxon>Pseudomonadati</taxon>
        <taxon>Pseudomonadota</taxon>
        <taxon>Betaproteobacteria</taxon>
        <taxon>Burkholderiales</taxon>
        <taxon>Comamonadaceae</taxon>
        <taxon>Ottowia</taxon>
    </lineage>
</organism>
<keyword evidence="5 6" id="KW-0408">Iron</keyword>
<dbReference type="Proteomes" id="UP000239709">
    <property type="component" value="Chromosome"/>
</dbReference>
<dbReference type="GO" id="GO:0042597">
    <property type="term" value="C:periplasmic space"/>
    <property type="evidence" value="ECO:0007669"/>
    <property type="project" value="InterPro"/>
</dbReference>
<dbReference type="PIRSF" id="PIRSF000027">
    <property type="entry name" value="Cytc_c_prime"/>
    <property type="match status" value="1"/>
</dbReference>
<evidence type="ECO:0000256" key="2">
    <source>
        <dbReference type="ARBA" id="ARBA00022617"/>
    </source>
</evidence>
<comment type="PTM">
    <text evidence="7">Binds 1 heme group per subunit.</text>
</comment>
<dbReference type="KEGG" id="otk:C6570_02425"/>
<evidence type="ECO:0000313" key="10">
    <source>
        <dbReference type="Proteomes" id="UP000239709"/>
    </source>
</evidence>
<evidence type="ECO:0000256" key="8">
    <source>
        <dbReference type="SAM" id="SignalP"/>
    </source>
</evidence>
<dbReference type="Pfam" id="PF01322">
    <property type="entry name" value="Cytochrom_C_2"/>
    <property type="match status" value="1"/>
</dbReference>
<dbReference type="Gene3D" id="1.20.120.10">
    <property type="entry name" value="Cytochrome c/b562"/>
    <property type="match status" value="1"/>
</dbReference>
<evidence type="ECO:0000256" key="7">
    <source>
        <dbReference type="PIRSR" id="PIRSR000027-2"/>
    </source>
</evidence>
<sequence>MKNKTVLILSLAAASLLTALPAAAQFAKAEDAIQYRQSAFRVLGHHFSRLGGMATGRAPYDAAAAAADGDVLAAVAKLPFHGFVAGSDTGNTRALPVVWTAAPKFKEMNDKMVDATGKLAVAAKSGNLDQLKASFGPAAQTCKACHDEFRKK</sequence>
<feature type="signal peptide" evidence="8">
    <location>
        <begin position="1"/>
        <end position="24"/>
    </location>
</feature>
<evidence type="ECO:0000256" key="3">
    <source>
        <dbReference type="ARBA" id="ARBA00022723"/>
    </source>
</evidence>
<keyword evidence="10" id="KW-1185">Reference proteome</keyword>
<dbReference type="SUPFAM" id="SSF47175">
    <property type="entry name" value="Cytochromes"/>
    <property type="match status" value="1"/>
</dbReference>
<dbReference type="RefSeq" id="WP_106701729.1">
    <property type="nucleotide sequence ID" value="NZ_CP027666.1"/>
</dbReference>
<accession>A0A2S0MBG7</accession>
<evidence type="ECO:0000256" key="6">
    <source>
        <dbReference type="PIRSR" id="PIRSR000027-1"/>
    </source>
</evidence>
<keyword evidence="8" id="KW-0732">Signal</keyword>
<keyword evidence="1" id="KW-0813">Transport</keyword>
<feature type="binding site" description="covalent" evidence="7">
    <location>
        <position position="145"/>
    </location>
    <ligand>
        <name>heme c</name>
        <dbReference type="ChEBI" id="CHEBI:61717"/>
    </ligand>
</feature>
<reference evidence="9 10" key="1">
    <citation type="submission" date="2018-03" db="EMBL/GenBank/DDBJ databases">
        <title>Genome sequencing of Ottowia sp.</title>
        <authorList>
            <person name="Kim S.-J."/>
            <person name="Heo J."/>
            <person name="Kwon S.-W."/>
        </authorList>
    </citation>
    <scope>NUCLEOTIDE SEQUENCE [LARGE SCALE GENOMIC DNA]</scope>
    <source>
        <strain evidence="9 10">KADR8-3</strain>
    </source>
</reference>
<name>A0A2S0MBG7_9BURK</name>
<dbReference type="InterPro" id="IPR002321">
    <property type="entry name" value="Cyt_c_II"/>
</dbReference>
<dbReference type="InterPro" id="IPR010980">
    <property type="entry name" value="Cyt_c/b562"/>
</dbReference>
<dbReference type="OrthoDB" id="5520910at2"/>
<dbReference type="InterPro" id="IPR012127">
    <property type="entry name" value="Cyt_c_prime"/>
</dbReference>
<evidence type="ECO:0000256" key="5">
    <source>
        <dbReference type="ARBA" id="ARBA00023004"/>
    </source>
</evidence>
<dbReference type="PROSITE" id="PS51009">
    <property type="entry name" value="CYTCII"/>
    <property type="match status" value="1"/>
</dbReference>
<dbReference type="EMBL" id="CP027666">
    <property type="protein sequence ID" value="AVO33234.1"/>
    <property type="molecule type" value="Genomic_DNA"/>
</dbReference>
<dbReference type="GO" id="GO:0022900">
    <property type="term" value="P:electron transport chain"/>
    <property type="evidence" value="ECO:0007669"/>
    <property type="project" value="InterPro"/>
</dbReference>
<evidence type="ECO:0000313" key="9">
    <source>
        <dbReference type="EMBL" id="AVO33234.1"/>
    </source>
</evidence>
<keyword evidence="4" id="KW-0249">Electron transport</keyword>